<dbReference type="GO" id="GO:0003796">
    <property type="term" value="F:lysozyme activity"/>
    <property type="evidence" value="ECO:0007669"/>
    <property type="project" value="UniProtKB-EC"/>
</dbReference>
<dbReference type="Gene3D" id="2.10.270.10">
    <property type="entry name" value="Cholin Binding"/>
    <property type="match status" value="2"/>
</dbReference>
<dbReference type="InterPro" id="IPR051018">
    <property type="entry name" value="Bacteriophage_GH24"/>
</dbReference>
<dbReference type="GO" id="GO:0009253">
    <property type="term" value="P:peptidoglycan catabolic process"/>
    <property type="evidence" value="ECO:0007669"/>
    <property type="project" value="InterPro"/>
</dbReference>
<dbReference type="InterPro" id="IPR023346">
    <property type="entry name" value="Lysozyme-like_dom_sf"/>
</dbReference>
<feature type="repeat" description="Cell wall-binding" evidence="5">
    <location>
        <begin position="57"/>
        <end position="76"/>
    </location>
</feature>
<dbReference type="SUPFAM" id="SSF69360">
    <property type="entry name" value="Cell wall binding repeat"/>
    <property type="match status" value="1"/>
</dbReference>
<dbReference type="PROSITE" id="PS51170">
    <property type="entry name" value="CW"/>
    <property type="match status" value="3"/>
</dbReference>
<evidence type="ECO:0000256" key="4">
    <source>
        <dbReference type="ARBA" id="ARBA00023200"/>
    </source>
</evidence>
<name>B2TMT4_CLOBB</name>
<keyword evidence="3" id="KW-0677">Repeat</keyword>
<evidence type="ECO:0000256" key="6">
    <source>
        <dbReference type="RuleBase" id="RU003788"/>
    </source>
</evidence>
<reference evidence="7" key="1">
    <citation type="submission" date="2009-06" db="EMBL/GenBank/DDBJ databases">
        <authorList>
            <consortium name="US DOE Joint Genome Institute (JGI-PGF)"/>
            <person name="Lucas S."/>
            <person name="Copeland A."/>
            <person name="Lapidus A."/>
            <person name="Glavina del Rio T."/>
            <person name="Dalin E."/>
            <person name="Tice H."/>
            <person name="Bruce D."/>
            <person name="Goodwin L."/>
            <person name="Pitluck S."/>
            <person name="Kyrpides N."/>
            <person name="Mavromatis K."/>
            <person name="Ivanova N."/>
            <person name="Saunders E."/>
            <person name="Brettin T."/>
            <person name="Detter J.C."/>
            <person name="Han C."/>
            <person name="Larimer F."/>
            <person name="Land M."/>
            <person name="Hauser L."/>
            <person name="Markowitz V."/>
            <person name="Cheng J.-F."/>
            <person name="Hugenholtz P."/>
            <person name="Woyke T."/>
            <person name="Wu D."/>
            <person name="Gronow S."/>
            <person name="Klenk H.-P."/>
            <person name="Eisen J.A."/>
        </authorList>
    </citation>
    <scope>NUCLEOTIDE SEQUENCE</scope>
    <source>
        <strain evidence="7">Eklund 17B</strain>
    </source>
</reference>
<keyword evidence="4" id="KW-1035">Host cytoplasm</keyword>
<dbReference type="EC" id="3.2.1.17" evidence="6"/>
<dbReference type="SUPFAM" id="SSF53955">
    <property type="entry name" value="Lysozyme-like"/>
    <property type="match status" value="1"/>
</dbReference>
<dbReference type="PANTHER" id="PTHR38107">
    <property type="match status" value="1"/>
</dbReference>
<keyword evidence="6 7" id="KW-0326">Glycosidase</keyword>
<gene>
    <name evidence="7" type="ordered locus">CLL_A1888</name>
</gene>
<keyword evidence="1 6" id="KW-0929">Antimicrobial</keyword>
<accession>B2TMT4</accession>
<evidence type="ECO:0000256" key="1">
    <source>
        <dbReference type="ARBA" id="ARBA00022529"/>
    </source>
</evidence>
<dbReference type="CDD" id="cd00737">
    <property type="entry name" value="lyz_endolysin_autolysin"/>
    <property type="match status" value="1"/>
</dbReference>
<evidence type="ECO:0000256" key="5">
    <source>
        <dbReference type="PROSITE-ProRule" id="PRU00591"/>
    </source>
</evidence>
<dbReference type="PANTHER" id="PTHR38107:SF3">
    <property type="entry name" value="LYSOZYME RRRD-RELATED"/>
    <property type="match status" value="1"/>
</dbReference>
<dbReference type="EMBL" id="CP001056">
    <property type="protein sequence ID" value="ACD24265.1"/>
    <property type="molecule type" value="Genomic_DNA"/>
</dbReference>
<dbReference type="KEGG" id="cbk:CLL_A1888"/>
<protein>
    <recommendedName>
        <fullName evidence="6">Lysozyme</fullName>
        <ecNumber evidence="6">3.2.1.17</ecNumber>
    </recommendedName>
</protein>
<dbReference type="Pfam" id="PF00959">
    <property type="entry name" value="Phage_lysozyme"/>
    <property type="match status" value="1"/>
</dbReference>
<reference evidence="7" key="2">
    <citation type="submission" date="2009-08" db="EMBL/GenBank/DDBJ databases">
        <authorList>
            <person name="Shrivastava S."/>
            <person name="Brinkac L.M."/>
            <person name="Dodson R.J."/>
            <person name="Harkins D.M."/>
            <person name="Durkin A.S."/>
            <person name="Sutton G."/>
        </authorList>
    </citation>
    <scope>NUCLEOTIDE SEQUENCE</scope>
    <source>
        <strain evidence="7">Eklund 17B</strain>
    </source>
</reference>
<dbReference type="HOGENOM" id="CLU_1060508_0_0_9"/>
<organism evidence="7">
    <name type="scientific">Clostridium botulinum (strain Eklund 17B / Type B)</name>
    <dbReference type="NCBI Taxonomy" id="935198"/>
    <lineage>
        <taxon>Bacteria</taxon>
        <taxon>Bacillati</taxon>
        <taxon>Bacillota</taxon>
        <taxon>Clostridia</taxon>
        <taxon>Eubacteriales</taxon>
        <taxon>Clostridiaceae</taxon>
        <taxon>Clostridium</taxon>
    </lineage>
</organism>
<dbReference type="InterPro" id="IPR018337">
    <property type="entry name" value="Cell_wall/Cho-bd_repeat"/>
</dbReference>
<dbReference type="Pfam" id="PF19127">
    <property type="entry name" value="Choline_bind_3"/>
    <property type="match status" value="1"/>
</dbReference>
<dbReference type="InterPro" id="IPR023347">
    <property type="entry name" value="Lysozyme_dom_sf"/>
</dbReference>
<comment type="catalytic activity">
    <reaction evidence="6">
        <text>Hydrolysis of (1-&gt;4)-beta-linkages between N-acetylmuramic acid and N-acetyl-D-glucosamine residues in a peptidoglycan and between N-acetyl-D-glucosamine residues in chitodextrins.</text>
        <dbReference type="EC" id="3.2.1.17"/>
    </reaction>
</comment>
<feature type="repeat" description="Cell wall-binding" evidence="5">
    <location>
        <begin position="16"/>
        <end position="35"/>
    </location>
</feature>
<dbReference type="Pfam" id="PF01473">
    <property type="entry name" value="Choline_bind_1"/>
    <property type="match status" value="1"/>
</dbReference>
<dbReference type="InterPro" id="IPR033907">
    <property type="entry name" value="Endolysin_autolysin"/>
</dbReference>
<dbReference type="GO" id="GO:0031640">
    <property type="term" value="P:killing of cells of another organism"/>
    <property type="evidence" value="ECO:0007669"/>
    <property type="project" value="UniProtKB-KW"/>
</dbReference>
<evidence type="ECO:0000256" key="2">
    <source>
        <dbReference type="ARBA" id="ARBA00022638"/>
    </source>
</evidence>
<accession>U4P606</accession>
<keyword evidence="6 7" id="KW-0378">Hydrolase</keyword>
<dbReference type="PATRIC" id="fig|935198.13.peg.1838"/>
<evidence type="ECO:0000256" key="3">
    <source>
        <dbReference type="ARBA" id="ARBA00022737"/>
    </source>
</evidence>
<sequence>MSQWKWCVQGKDGKVTKGWYEDNGTWYYLNNEGIMQTGWLQDKDGRWYYLDSNGAMQTGWLKDNGKWYYLEPNSTGYKGEMYGNRTAIIDGKSYSFDPTGVWIEDSLVSDKCINFIKSWEGFEKEGKKYYDCVGVLTQGYGMTGKEIENLPDQISECEATKLLKEWINKKYAPVVKKDLDSKGVCLKQHEFDALVSFAYNCGTAGLLDSTLYKNVCTGIRNKDTITSNFQAWSNGGGKRIEGLYRRRTKEAAMFLNGDYTCNV</sequence>
<keyword evidence="2 6" id="KW-0081">Bacteriolytic enzyme</keyword>
<evidence type="ECO:0000313" key="7">
    <source>
        <dbReference type="EMBL" id="ACD24265.1"/>
    </source>
</evidence>
<comment type="similarity">
    <text evidence="6">Belongs to the glycosyl hydrolase 24 family.</text>
</comment>
<proteinExistence type="inferred from homology"/>
<dbReference type="GO" id="GO:0042742">
    <property type="term" value="P:defense response to bacterium"/>
    <property type="evidence" value="ECO:0007669"/>
    <property type="project" value="UniProtKB-KW"/>
</dbReference>
<dbReference type="GO" id="GO:0016998">
    <property type="term" value="P:cell wall macromolecule catabolic process"/>
    <property type="evidence" value="ECO:0007669"/>
    <property type="project" value="InterPro"/>
</dbReference>
<dbReference type="Gene3D" id="1.10.530.40">
    <property type="match status" value="1"/>
</dbReference>
<dbReference type="AlphaFoldDB" id="B2TMT4"/>
<feature type="repeat" description="Cell wall-binding" evidence="5">
    <location>
        <begin position="36"/>
        <end position="56"/>
    </location>
</feature>
<dbReference type="CAZy" id="GH24">
    <property type="family name" value="Glycoside Hydrolase Family 24"/>
</dbReference>
<dbReference type="InterPro" id="IPR002196">
    <property type="entry name" value="Glyco_hydro_24"/>
</dbReference>